<protein>
    <submittedName>
        <fullName evidence="3">Exopolyphosphatase</fullName>
    </submittedName>
</protein>
<dbReference type="OrthoDB" id="9793035at2"/>
<reference evidence="3 4" key="1">
    <citation type="submission" date="2017-10" db="EMBL/GenBank/DDBJ databases">
        <title>Frigbacter circumglobatus gen. nov. sp. nov., isolated from sediment cultured in situ.</title>
        <authorList>
            <person name="Zhao Z."/>
        </authorList>
    </citation>
    <scope>NUCLEOTIDE SEQUENCE [LARGE SCALE GENOMIC DNA]</scope>
    <source>
        <strain evidence="3 4">ZYL</strain>
    </source>
</reference>
<dbReference type="AlphaFoldDB" id="A0A2G4YSP7"/>
<dbReference type="GO" id="GO:0016462">
    <property type="term" value="F:pyrophosphatase activity"/>
    <property type="evidence" value="ECO:0007669"/>
    <property type="project" value="TreeGrafter"/>
</dbReference>
<feature type="region of interest" description="Disordered" evidence="1">
    <location>
        <begin position="392"/>
        <end position="422"/>
    </location>
</feature>
<dbReference type="Gene3D" id="3.30.420.40">
    <property type="match status" value="1"/>
</dbReference>
<proteinExistence type="predicted"/>
<accession>A0A2G4YSP7</accession>
<evidence type="ECO:0000313" key="4">
    <source>
        <dbReference type="Proteomes" id="UP000229730"/>
    </source>
</evidence>
<name>A0A2G4YSP7_9PROT</name>
<evidence type="ECO:0000256" key="1">
    <source>
        <dbReference type="SAM" id="MobiDB-lite"/>
    </source>
</evidence>
<dbReference type="PANTHER" id="PTHR30005:SF0">
    <property type="entry name" value="RETROGRADE REGULATION PROTEIN 2"/>
    <property type="match status" value="1"/>
</dbReference>
<feature type="domain" description="Ppx/GppA phosphatase N-terminal" evidence="2">
    <location>
        <begin position="97"/>
        <end position="396"/>
    </location>
</feature>
<dbReference type="Proteomes" id="UP000229730">
    <property type="component" value="Unassembled WGS sequence"/>
</dbReference>
<dbReference type="InParanoid" id="A0A2G4YSP7"/>
<organism evidence="3 4">
    <name type="scientific">Paremcibacter congregatus</name>
    <dbReference type="NCBI Taxonomy" id="2043170"/>
    <lineage>
        <taxon>Bacteria</taxon>
        <taxon>Pseudomonadati</taxon>
        <taxon>Pseudomonadota</taxon>
        <taxon>Alphaproteobacteria</taxon>
        <taxon>Emcibacterales</taxon>
        <taxon>Emcibacteraceae</taxon>
        <taxon>Paremcibacter</taxon>
    </lineage>
</organism>
<dbReference type="Gene3D" id="3.30.420.150">
    <property type="entry name" value="Exopolyphosphatase. Domain 2"/>
    <property type="match status" value="1"/>
</dbReference>
<dbReference type="Pfam" id="PF02541">
    <property type="entry name" value="Ppx-GppA"/>
    <property type="match status" value="1"/>
</dbReference>
<dbReference type="RefSeq" id="WP_099472251.1">
    <property type="nucleotide sequence ID" value="NZ_CP041025.1"/>
</dbReference>
<evidence type="ECO:0000313" key="3">
    <source>
        <dbReference type="EMBL" id="PHZ85361.1"/>
    </source>
</evidence>
<gene>
    <name evidence="3" type="ORF">CRD36_08165</name>
</gene>
<dbReference type="PANTHER" id="PTHR30005">
    <property type="entry name" value="EXOPOLYPHOSPHATASE"/>
    <property type="match status" value="1"/>
</dbReference>
<feature type="compositionally biased region" description="Polar residues" evidence="1">
    <location>
        <begin position="19"/>
        <end position="38"/>
    </location>
</feature>
<dbReference type="CDD" id="cd24054">
    <property type="entry name" value="ASKHA_NBD_AaPPX-GppA_MtPPX2-like"/>
    <property type="match status" value="1"/>
</dbReference>
<comment type="caution">
    <text evidence="3">The sequence shown here is derived from an EMBL/GenBank/DDBJ whole genome shotgun (WGS) entry which is preliminary data.</text>
</comment>
<evidence type="ECO:0000259" key="2">
    <source>
        <dbReference type="Pfam" id="PF02541"/>
    </source>
</evidence>
<dbReference type="FunCoup" id="A0A2G4YSP7">
    <property type="interactions" value="319"/>
</dbReference>
<dbReference type="EMBL" id="PDEM01000016">
    <property type="protein sequence ID" value="PHZ85361.1"/>
    <property type="molecule type" value="Genomic_DNA"/>
</dbReference>
<dbReference type="InterPro" id="IPR043129">
    <property type="entry name" value="ATPase_NBD"/>
</dbReference>
<dbReference type="InterPro" id="IPR003695">
    <property type="entry name" value="Ppx_GppA_N"/>
</dbReference>
<feature type="compositionally biased region" description="Basic residues" evidence="1">
    <location>
        <begin position="399"/>
        <end position="422"/>
    </location>
</feature>
<dbReference type="SUPFAM" id="SSF53067">
    <property type="entry name" value="Actin-like ATPase domain"/>
    <property type="match status" value="2"/>
</dbReference>
<dbReference type="InterPro" id="IPR050273">
    <property type="entry name" value="GppA/Ppx_hydrolase"/>
</dbReference>
<feature type="region of interest" description="Disordered" evidence="1">
    <location>
        <begin position="1"/>
        <end position="78"/>
    </location>
</feature>
<keyword evidence="4" id="KW-1185">Reference proteome</keyword>
<sequence>MNTEINNRPDRRRKKKTSQSDTGSVSSPENKATRNHNGGSAAGTAPEKPDGGKNRPAVRQARPNRKNNSNRNPQFQKPISNHIYSAIDLGTNNCRLLVAQQTEGGFKVIDSFSRIVRLGEGLGQNGTLSEAAIDRTIAALDICVAKIKRRGVTHMRNVATQACREALNCDAFVERVEKEVRIKLDIIDPMEEARFAVMGCKALLDRNTPRAIVFDIGGGSTELIWVKVHKNGMPEILDWTSIPFGVVNLSEKYGTKDAISADHYAEMRQSILDVILPFEAKNNMAAEVGEGRVQLLGTSGTITTLTSMQLGLETYDRNKVDGTKVKAAEIQALCQQMSGLDYDARVALKSIGKDRADLVVAGCAILESIMDLWPIRDIRVADRGIREGMLLDMMETTTPRRKKNNRRRNRPNRNRNSKAAKK</sequence>